<dbReference type="Gene3D" id="3.30.70.270">
    <property type="match status" value="1"/>
</dbReference>
<dbReference type="InterPro" id="IPR029016">
    <property type="entry name" value="GAF-like_dom_sf"/>
</dbReference>
<dbReference type="InterPro" id="IPR003018">
    <property type="entry name" value="GAF"/>
</dbReference>
<dbReference type="PANTHER" id="PTHR45138">
    <property type="entry name" value="REGULATORY COMPONENTS OF SENSORY TRANSDUCTION SYSTEM"/>
    <property type="match status" value="1"/>
</dbReference>
<dbReference type="CDD" id="cd01949">
    <property type="entry name" value="GGDEF"/>
    <property type="match status" value="1"/>
</dbReference>
<dbReference type="Pfam" id="PF13185">
    <property type="entry name" value="GAF_2"/>
    <property type="match status" value="1"/>
</dbReference>
<gene>
    <name evidence="2" type="ORF">ENF18_04385</name>
</gene>
<feature type="non-terminal residue" evidence="2">
    <location>
        <position position="1"/>
    </location>
</feature>
<dbReference type="PANTHER" id="PTHR45138:SF9">
    <property type="entry name" value="DIGUANYLATE CYCLASE DGCM-RELATED"/>
    <property type="match status" value="1"/>
</dbReference>
<dbReference type="FunFam" id="3.30.70.270:FF:000001">
    <property type="entry name" value="Diguanylate cyclase domain protein"/>
    <property type="match status" value="1"/>
</dbReference>
<dbReference type="InterPro" id="IPR043128">
    <property type="entry name" value="Rev_trsase/Diguanyl_cyclase"/>
</dbReference>
<feature type="domain" description="GGDEF" evidence="1">
    <location>
        <begin position="89"/>
        <end position="214"/>
    </location>
</feature>
<dbReference type="EMBL" id="DQWE01000211">
    <property type="protein sequence ID" value="HDI83011.1"/>
    <property type="molecule type" value="Genomic_DNA"/>
</dbReference>
<dbReference type="SUPFAM" id="SSF55073">
    <property type="entry name" value="Nucleotide cyclase"/>
    <property type="match status" value="1"/>
</dbReference>
<name>A0A7C0ZCK5_UNCW3</name>
<dbReference type="InterPro" id="IPR000160">
    <property type="entry name" value="GGDEF_dom"/>
</dbReference>
<dbReference type="GO" id="GO:0052621">
    <property type="term" value="F:diguanylate cyclase activity"/>
    <property type="evidence" value="ECO:0007669"/>
    <property type="project" value="TreeGrafter"/>
</dbReference>
<dbReference type="InterPro" id="IPR050469">
    <property type="entry name" value="Diguanylate_Cyclase"/>
</dbReference>
<evidence type="ECO:0000313" key="2">
    <source>
        <dbReference type="EMBL" id="HDI83011.1"/>
    </source>
</evidence>
<dbReference type="NCBIfam" id="TIGR00254">
    <property type="entry name" value="GGDEF"/>
    <property type="match status" value="1"/>
</dbReference>
<comment type="caution">
    <text evidence="2">The sequence shown here is derived from an EMBL/GenBank/DDBJ whole genome shotgun (WGS) entry which is preliminary data.</text>
</comment>
<evidence type="ECO:0000259" key="1">
    <source>
        <dbReference type="PROSITE" id="PS50887"/>
    </source>
</evidence>
<dbReference type="Pfam" id="PF00990">
    <property type="entry name" value="GGDEF"/>
    <property type="match status" value="1"/>
</dbReference>
<sequence>SEFSIPLVLEGKVIGVIDIESTKPNGFPSETREILSALAANIAVAMERARLYEETERLSIMDPLTEVSNRRLLEKMLQNAIDRSARYNRKFAVLFIDFDNFKPFNDKYGHAEGDKVLISHAQVISEHLRKSDTIGRYGGDEFIVILYNASRKYAEKVANRILNSIAKSRYREVTVSIGISVYPEDGENIEDLIRSADAACYKAKKFGGQRVDFA</sequence>
<organism evidence="2">
    <name type="scientific">candidate division WOR-3 bacterium</name>
    <dbReference type="NCBI Taxonomy" id="2052148"/>
    <lineage>
        <taxon>Bacteria</taxon>
        <taxon>Bacteria division WOR-3</taxon>
    </lineage>
</organism>
<dbReference type="SUPFAM" id="SSF55781">
    <property type="entry name" value="GAF domain-like"/>
    <property type="match status" value="1"/>
</dbReference>
<dbReference type="SMART" id="SM00267">
    <property type="entry name" value="GGDEF"/>
    <property type="match status" value="1"/>
</dbReference>
<dbReference type="Gene3D" id="3.30.450.40">
    <property type="match status" value="1"/>
</dbReference>
<protein>
    <submittedName>
        <fullName evidence="2">GGDEF domain-containing protein</fullName>
    </submittedName>
</protein>
<dbReference type="GO" id="GO:0005886">
    <property type="term" value="C:plasma membrane"/>
    <property type="evidence" value="ECO:0007669"/>
    <property type="project" value="TreeGrafter"/>
</dbReference>
<accession>A0A7C0ZCK5</accession>
<dbReference type="PROSITE" id="PS50887">
    <property type="entry name" value="GGDEF"/>
    <property type="match status" value="1"/>
</dbReference>
<reference evidence="2" key="1">
    <citation type="journal article" date="2020" name="mSystems">
        <title>Genome- and Community-Level Interaction Insights into Carbon Utilization and Element Cycling Functions of Hydrothermarchaeota in Hydrothermal Sediment.</title>
        <authorList>
            <person name="Zhou Z."/>
            <person name="Liu Y."/>
            <person name="Xu W."/>
            <person name="Pan J."/>
            <person name="Luo Z.H."/>
            <person name="Li M."/>
        </authorList>
    </citation>
    <scope>NUCLEOTIDE SEQUENCE [LARGE SCALE GENOMIC DNA]</scope>
    <source>
        <strain evidence="2">HyVt-102</strain>
    </source>
</reference>
<dbReference type="AlphaFoldDB" id="A0A7C0ZCK5"/>
<dbReference type="GO" id="GO:0043709">
    <property type="term" value="P:cell adhesion involved in single-species biofilm formation"/>
    <property type="evidence" value="ECO:0007669"/>
    <property type="project" value="TreeGrafter"/>
</dbReference>
<proteinExistence type="predicted"/>
<dbReference type="GO" id="GO:1902201">
    <property type="term" value="P:negative regulation of bacterial-type flagellum-dependent cell motility"/>
    <property type="evidence" value="ECO:0007669"/>
    <property type="project" value="TreeGrafter"/>
</dbReference>
<dbReference type="Proteomes" id="UP000885847">
    <property type="component" value="Unassembled WGS sequence"/>
</dbReference>
<dbReference type="InterPro" id="IPR029787">
    <property type="entry name" value="Nucleotide_cyclase"/>
</dbReference>